<dbReference type="InterPro" id="IPR052565">
    <property type="entry name" value="Glutaredoxin-like_YDR286C"/>
</dbReference>
<protein>
    <recommendedName>
        <fullName evidence="1">Glutaredoxin-like protein</fullName>
    </recommendedName>
</protein>
<dbReference type="Pfam" id="PF05768">
    <property type="entry name" value="Glrx-like"/>
    <property type="match status" value="1"/>
</dbReference>
<dbReference type="EMBL" id="JBGBPQ010000002">
    <property type="protein sequence ID" value="KAL1528352.1"/>
    <property type="molecule type" value="Genomic_DNA"/>
</dbReference>
<name>A0AB34K4N9_PRYPA</name>
<dbReference type="SUPFAM" id="SSF52833">
    <property type="entry name" value="Thioredoxin-like"/>
    <property type="match status" value="1"/>
</dbReference>
<feature type="signal peptide" evidence="3">
    <location>
        <begin position="1"/>
        <end position="23"/>
    </location>
</feature>
<dbReference type="PANTHER" id="PTHR33558">
    <property type="entry name" value="GLUTAREDOXIN-LIKE PROTEIN C5ORF63 HOMOLOG"/>
    <property type="match status" value="1"/>
</dbReference>
<dbReference type="InterPro" id="IPR036249">
    <property type="entry name" value="Thioredoxin-like_sf"/>
</dbReference>
<gene>
    <name evidence="4" type="ORF">AB1Y20_009706</name>
</gene>
<reference evidence="4 5" key="1">
    <citation type="journal article" date="2024" name="Science">
        <title>Giant polyketide synthase enzymes in the biosynthesis of giant marine polyether toxins.</title>
        <authorList>
            <person name="Fallon T.R."/>
            <person name="Shende V.V."/>
            <person name="Wierzbicki I.H."/>
            <person name="Pendleton A.L."/>
            <person name="Watervoot N.F."/>
            <person name="Auber R.P."/>
            <person name="Gonzalez D.J."/>
            <person name="Wisecaver J.H."/>
            <person name="Moore B.S."/>
        </authorList>
    </citation>
    <scope>NUCLEOTIDE SEQUENCE [LARGE SCALE GENOMIC DNA]</scope>
    <source>
        <strain evidence="4 5">12B1</strain>
    </source>
</reference>
<sequence length="175" mass="19328">MISMLRPLTLQLTLPLLPWTPEATSPLARSGVSIPLLLTPRARAHSAMGEAGERQSVSGMIYSAPEGTPHVRLYTKEGCTLCDQAKEVLVAAARQRPHTLEAVDITDPENSDFWARYKYDIPVLTIDEIYWAKHRITLDDALDALALAEVGQLMPSKGEPDAERLERRLKDAKGA</sequence>
<comment type="similarity">
    <text evidence="1">Belongs to the glutaredoxin family.</text>
</comment>
<dbReference type="InterPro" id="IPR008554">
    <property type="entry name" value="Glutaredoxin-like"/>
</dbReference>
<evidence type="ECO:0000256" key="2">
    <source>
        <dbReference type="SAM" id="MobiDB-lite"/>
    </source>
</evidence>
<keyword evidence="3" id="KW-0732">Signal</keyword>
<comment type="caution">
    <text evidence="4">The sequence shown here is derived from an EMBL/GenBank/DDBJ whole genome shotgun (WGS) entry which is preliminary data.</text>
</comment>
<feature type="region of interest" description="Disordered" evidence="2">
    <location>
        <begin position="156"/>
        <end position="175"/>
    </location>
</feature>
<evidence type="ECO:0000256" key="3">
    <source>
        <dbReference type="SAM" id="SignalP"/>
    </source>
</evidence>
<dbReference type="Gene3D" id="3.40.30.10">
    <property type="entry name" value="Glutaredoxin"/>
    <property type="match status" value="1"/>
</dbReference>
<dbReference type="Proteomes" id="UP001515480">
    <property type="component" value="Unassembled WGS sequence"/>
</dbReference>
<keyword evidence="5" id="KW-1185">Reference proteome</keyword>
<evidence type="ECO:0000256" key="1">
    <source>
        <dbReference type="RuleBase" id="RU363082"/>
    </source>
</evidence>
<evidence type="ECO:0000313" key="5">
    <source>
        <dbReference type="Proteomes" id="UP001515480"/>
    </source>
</evidence>
<accession>A0AB34K4N9</accession>
<organism evidence="4 5">
    <name type="scientific">Prymnesium parvum</name>
    <name type="common">Toxic golden alga</name>
    <dbReference type="NCBI Taxonomy" id="97485"/>
    <lineage>
        <taxon>Eukaryota</taxon>
        <taxon>Haptista</taxon>
        <taxon>Haptophyta</taxon>
        <taxon>Prymnesiophyceae</taxon>
        <taxon>Prymnesiales</taxon>
        <taxon>Prymnesiaceae</taxon>
        <taxon>Prymnesium</taxon>
    </lineage>
</organism>
<evidence type="ECO:0000313" key="4">
    <source>
        <dbReference type="EMBL" id="KAL1528352.1"/>
    </source>
</evidence>
<dbReference type="PANTHER" id="PTHR33558:SF1">
    <property type="entry name" value="GLUTAREDOXIN-LIKE PROTEIN C5ORF63 HOMOLOG"/>
    <property type="match status" value="1"/>
</dbReference>
<feature type="chain" id="PRO_5044194232" description="Glutaredoxin-like protein" evidence="3">
    <location>
        <begin position="24"/>
        <end position="175"/>
    </location>
</feature>
<keyword evidence="1" id="KW-0249">Electron transport</keyword>
<keyword evidence="1" id="KW-0813">Transport</keyword>
<feature type="compositionally biased region" description="Basic and acidic residues" evidence="2">
    <location>
        <begin position="158"/>
        <end position="175"/>
    </location>
</feature>
<proteinExistence type="inferred from homology"/>
<dbReference type="AlphaFoldDB" id="A0AB34K4N9"/>